<gene>
    <name evidence="1" type="ORF">QOZ92_000699</name>
</gene>
<dbReference type="RefSeq" id="WP_307503055.1">
    <property type="nucleotide sequence ID" value="NZ_BAAACE010000029.1"/>
</dbReference>
<comment type="caution">
    <text evidence="1">The sequence shown here is derived from an EMBL/GenBank/DDBJ whole genome shotgun (WGS) entry which is preliminary data.</text>
</comment>
<dbReference type="EMBL" id="JAUSWG010000002">
    <property type="protein sequence ID" value="MDQ0555586.1"/>
    <property type="molecule type" value="Genomic_DNA"/>
</dbReference>
<name>A0ABU0MXF6_9FIRM</name>
<evidence type="ECO:0000313" key="2">
    <source>
        <dbReference type="Proteomes" id="UP001232584"/>
    </source>
</evidence>
<protein>
    <recommendedName>
        <fullName evidence="3">Rhamnosyl transferase</fullName>
    </recommendedName>
</protein>
<keyword evidence="2" id="KW-1185">Reference proteome</keyword>
<evidence type="ECO:0000313" key="1">
    <source>
        <dbReference type="EMBL" id="MDQ0555586.1"/>
    </source>
</evidence>
<dbReference type="Proteomes" id="UP001232584">
    <property type="component" value="Unassembled WGS sequence"/>
</dbReference>
<proteinExistence type="predicted"/>
<evidence type="ECO:0008006" key="3">
    <source>
        <dbReference type="Google" id="ProtNLM"/>
    </source>
</evidence>
<organism evidence="1 2">
    <name type="scientific">Paraclostridium ghonii</name>
    <dbReference type="NCBI Taxonomy" id="29358"/>
    <lineage>
        <taxon>Bacteria</taxon>
        <taxon>Bacillati</taxon>
        <taxon>Bacillota</taxon>
        <taxon>Clostridia</taxon>
        <taxon>Peptostreptococcales</taxon>
        <taxon>Peptostreptococcaceae</taxon>
        <taxon>Paraclostridium</taxon>
    </lineage>
</organism>
<sequence length="250" mass="29804">MENKTIMVIDIPFNIPTNPFWPGFKDLDTESKKLSQTKEWIDYRIEIFNKYTLLSFKNQTNQNFKCVMRYTKESEELVLDALSKHEKLPENIIFTSDGDEAIYSLMQGYDYIYHIRIDSDNMFSKDFIDILYNTPYYEGLECILCKRGYMYDEKDDRLASMHHGSPSFYALVYTVDDFFFGFRHNTEPDHWGAANLTHETIDTYSYLVTVHEKNVSNNFDTVLEYKYIESKEIYGDEKEKILKEFNLKEF</sequence>
<accession>A0ABU0MXF6</accession>
<reference evidence="1 2" key="1">
    <citation type="submission" date="2023-07" db="EMBL/GenBank/DDBJ databases">
        <title>Genomic Encyclopedia of Type Strains, Phase IV (KMG-IV): sequencing the most valuable type-strain genomes for metagenomic binning, comparative biology and taxonomic classification.</title>
        <authorList>
            <person name="Goeker M."/>
        </authorList>
    </citation>
    <scope>NUCLEOTIDE SEQUENCE [LARGE SCALE GENOMIC DNA]</scope>
    <source>
        <strain evidence="1 2">DSM 15049</strain>
    </source>
</reference>